<feature type="transmembrane region" description="Helical" evidence="1">
    <location>
        <begin position="84"/>
        <end position="101"/>
    </location>
</feature>
<dbReference type="AlphaFoldDB" id="A0A2M9BRX9"/>
<comment type="caution">
    <text evidence="2">The sequence shown here is derived from an EMBL/GenBank/DDBJ whole genome shotgun (WGS) entry which is preliminary data.</text>
</comment>
<dbReference type="RefSeq" id="WP_100336339.1">
    <property type="nucleotide sequence ID" value="NZ_PGFA01000001.1"/>
</dbReference>
<gene>
    <name evidence="2" type="ORF">CLV45_2136</name>
</gene>
<sequence length="102" mass="11490">MNDAAPLSASKKCPHCGFWSPWQQKSDDVCQRCGQLLDPVRNRSEQQRELEAQEPLPQFMRIEITPEDKGLVRFGKQIIRGGQVAFAATVSFILWFLTLAAG</sequence>
<keyword evidence="3" id="KW-1185">Reference proteome</keyword>
<evidence type="ECO:0000313" key="2">
    <source>
        <dbReference type="EMBL" id="PJJ60705.1"/>
    </source>
</evidence>
<evidence type="ECO:0000256" key="1">
    <source>
        <dbReference type="SAM" id="Phobius"/>
    </source>
</evidence>
<accession>A0A2M9BRX9</accession>
<keyword evidence="1" id="KW-0812">Transmembrane</keyword>
<name>A0A2M9BRX9_9BACT</name>
<organism evidence="2 3">
    <name type="scientific">Hymenobacter chitinivorans DSM 11115</name>
    <dbReference type="NCBI Taxonomy" id="1121954"/>
    <lineage>
        <taxon>Bacteria</taxon>
        <taxon>Pseudomonadati</taxon>
        <taxon>Bacteroidota</taxon>
        <taxon>Cytophagia</taxon>
        <taxon>Cytophagales</taxon>
        <taxon>Hymenobacteraceae</taxon>
        <taxon>Hymenobacter</taxon>
    </lineage>
</organism>
<reference evidence="2 3" key="1">
    <citation type="submission" date="2017-11" db="EMBL/GenBank/DDBJ databases">
        <title>Genomic Encyclopedia of Archaeal and Bacterial Type Strains, Phase II (KMG-II): From Individual Species to Whole Genera.</title>
        <authorList>
            <person name="Goeker M."/>
        </authorList>
    </citation>
    <scope>NUCLEOTIDE SEQUENCE [LARGE SCALE GENOMIC DNA]</scope>
    <source>
        <strain evidence="2 3">DSM 11115</strain>
    </source>
</reference>
<evidence type="ECO:0000313" key="3">
    <source>
        <dbReference type="Proteomes" id="UP000228535"/>
    </source>
</evidence>
<keyword evidence="1" id="KW-0472">Membrane</keyword>
<protein>
    <submittedName>
        <fullName evidence="2">Uncharacterized protein</fullName>
    </submittedName>
</protein>
<keyword evidence="1" id="KW-1133">Transmembrane helix</keyword>
<dbReference type="Proteomes" id="UP000228535">
    <property type="component" value="Unassembled WGS sequence"/>
</dbReference>
<dbReference type="OrthoDB" id="772995at2"/>
<dbReference type="EMBL" id="PGFA01000001">
    <property type="protein sequence ID" value="PJJ60705.1"/>
    <property type="molecule type" value="Genomic_DNA"/>
</dbReference>
<proteinExistence type="predicted"/>